<dbReference type="PANTHER" id="PTHR32196:SF69">
    <property type="entry name" value="BRANCHED-CHAIN AMINO ACID TRANSPORT SYSTEM, PERMEASE PROTEIN"/>
    <property type="match status" value="1"/>
</dbReference>
<protein>
    <submittedName>
        <fullName evidence="7">ABC transporter permease</fullName>
    </submittedName>
</protein>
<dbReference type="CDD" id="cd06574">
    <property type="entry name" value="TM_PBP1_branched-chain-AA_like"/>
    <property type="match status" value="1"/>
</dbReference>
<evidence type="ECO:0000313" key="7">
    <source>
        <dbReference type="EMBL" id="HJC35582.1"/>
    </source>
</evidence>
<evidence type="ECO:0000256" key="1">
    <source>
        <dbReference type="ARBA" id="ARBA00004651"/>
    </source>
</evidence>
<evidence type="ECO:0000313" key="8">
    <source>
        <dbReference type="Proteomes" id="UP000823896"/>
    </source>
</evidence>
<dbReference type="EMBL" id="DWWM01000002">
    <property type="protein sequence ID" value="HJC35582.1"/>
    <property type="molecule type" value="Genomic_DNA"/>
</dbReference>
<accession>A0A9D2NNN2</accession>
<dbReference type="AlphaFoldDB" id="A0A9D2NNN2"/>
<evidence type="ECO:0000256" key="5">
    <source>
        <dbReference type="ARBA" id="ARBA00023136"/>
    </source>
</evidence>
<keyword evidence="2" id="KW-1003">Cell membrane</keyword>
<keyword evidence="5 6" id="KW-0472">Membrane</keyword>
<evidence type="ECO:0000256" key="2">
    <source>
        <dbReference type="ARBA" id="ARBA00022475"/>
    </source>
</evidence>
<keyword evidence="4 6" id="KW-1133">Transmembrane helix</keyword>
<feature type="transmembrane region" description="Helical" evidence="6">
    <location>
        <begin position="182"/>
        <end position="203"/>
    </location>
</feature>
<gene>
    <name evidence="7" type="ORF">H9702_00420</name>
</gene>
<evidence type="ECO:0000256" key="3">
    <source>
        <dbReference type="ARBA" id="ARBA00022692"/>
    </source>
</evidence>
<dbReference type="Proteomes" id="UP000823896">
    <property type="component" value="Unassembled WGS sequence"/>
</dbReference>
<dbReference type="GO" id="GO:0022857">
    <property type="term" value="F:transmembrane transporter activity"/>
    <property type="evidence" value="ECO:0007669"/>
    <property type="project" value="InterPro"/>
</dbReference>
<dbReference type="GO" id="GO:0005886">
    <property type="term" value="C:plasma membrane"/>
    <property type="evidence" value="ECO:0007669"/>
    <property type="project" value="UniProtKB-SubCell"/>
</dbReference>
<feature type="transmembrane region" description="Helical" evidence="6">
    <location>
        <begin position="265"/>
        <end position="282"/>
    </location>
</feature>
<dbReference type="InterPro" id="IPR001851">
    <property type="entry name" value="ABC_transp_permease"/>
</dbReference>
<reference evidence="7" key="2">
    <citation type="submission" date="2021-04" db="EMBL/GenBank/DDBJ databases">
        <authorList>
            <person name="Gilroy R."/>
        </authorList>
    </citation>
    <scope>NUCLEOTIDE SEQUENCE</scope>
    <source>
        <strain evidence="7">CHK187-11901</strain>
    </source>
</reference>
<feature type="transmembrane region" description="Helical" evidence="6">
    <location>
        <begin position="131"/>
        <end position="152"/>
    </location>
</feature>
<feature type="transmembrane region" description="Helical" evidence="6">
    <location>
        <begin position="6"/>
        <end position="25"/>
    </location>
</feature>
<dbReference type="Pfam" id="PF02653">
    <property type="entry name" value="BPD_transp_2"/>
    <property type="match status" value="1"/>
</dbReference>
<feature type="transmembrane region" description="Helical" evidence="6">
    <location>
        <begin position="215"/>
        <end position="231"/>
    </location>
</feature>
<evidence type="ECO:0000256" key="4">
    <source>
        <dbReference type="ARBA" id="ARBA00022989"/>
    </source>
</evidence>
<proteinExistence type="predicted"/>
<comment type="subcellular location">
    <subcellularLocation>
        <location evidence="1">Cell membrane</location>
        <topology evidence="1">Multi-pass membrane protein</topology>
    </subcellularLocation>
</comment>
<organism evidence="7 8">
    <name type="scientific">Candidatus Merdibacter merdavium</name>
    <dbReference type="NCBI Taxonomy" id="2838692"/>
    <lineage>
        <taxon>Bacteria</taxon>
        <taxon>Bacillati</taxon>
        <taxon>Bacillota</taxon>
        <taxon>Erysipelotrichia</taxon>
        <taxon>Erysipelotrichales</taxon>
        <taxon>Erysipelotrichaceae</taxon>
        <taxon>Merdibacter</taxon>
    </lineage>
</organism>
<reference evidence="7" key="1">
    <citation type="journal article" date="2021" name="PeerJ">
        <title>Extensive microbial diversity within the chicken gut microbiome revealed by metagenomics and culture.</title>
        <authorList>
            <person name="Gilroy R."/>
            <person name="Ravi A."/>
            <person name="Getino M."/>
            <person name="Pursley I."/>
            <person name="Horton D.L."/>
            <person name="Alikhan N.F."/>
            <person name="Baker D."/>
            <person name="Gharbi K."/>
            <person name="Hall N."/>
            <person name="Watson M."/>
            <person name="Adriaenssens E.M."/>
            <person name="Foster-Nyarko E."/>
            <person name="Jarju S."/>
            <person name="Secka A."/>
            <person name="Antonio M."/>
            <person name="Oren A."/>
            <person name="Chaudhuri R.R."/>
            <person name="La Ragione R."/>
            <person name="Hildebrand F."/>
            <person name="Pallen M.J."/>
        </authorList>
    </citation>
    <scope>NUCLEOTIDE SEQUENCE</scope>
    <source>
        <strain evidence="7">CHK187-11901</strain>
    </source>
</reference>
<evidence type="ECO:0000256" key="6">
    <source>
        <dbReference type="SAM" id="Phobius"/>
    </source>
</evidence>
<sequence length="292" mass="30835">MGASVLIGALELGLLYAIMGFGVYLSFRVLNIPDLTIDGSFTCGCAAAAMCTLAAHPYLGLAAAFLCGMCCGLVTGLLMTKLHIQPILSGILTMTALYSVNLRIQGGLPNVSLFGRETIFTQAQEIFGREAASMIVIVGMLTAVAVILYLFLHTQLGMGMRATGSNEAMVRASSISADRMKILGLALANGIIALAGGLLAQYQSFADVNSSTGKMVLGLASIIVGEAFFGHRTILRSFISVIVGSIIYRFLLTFALQFGLSASDLNLFSAALVAIAISLPFLKKRRKPYARS</sequence>
<feature type="transmembrane region" description="Helical" evidence="6">
    <location>
        <begin position="61"/>
        <end position="80"/>
    </location>
</feature>
<comment type="caution">
    <text evidence="7">The sequence shown here is derived from an EMBL/GenBank/DDBJ whole genome shotgun (WGS) entry which is preliminary data.</text>
</comment>
<dbReference type="PANTHER" id="PTHR32196">
    <property type="entry name" value="ABC TRANSPORTER PERMEASE PROTEIN YPHD-RELATED-RELATED"/>
    <property type="match status" value="1"/>
</dbReference>
<feature type="transmembrane region" description="Helical" evidence="6">
    <location>
        <begin position="238"/>
        <end position="259"/>
    </location>
</feature>
<keyword evidence="3 6" id="KW-0812">Transmembrane</keyword>
<name>A0A9D2NNN2_9FIRM</name>